<dbReference type="InterPro" id="IPR017853">
    <property type="entry name" value="GH"/>
</dbReference>
<dbReference type="PANTHER" id="PTHR43576">
    <property type="entry name" value="ALPHA-L-ARABINOFURANOSIDASE C-RELATED"/>
    <property type="match status" value="1"/>
</dbReference>
<dbReference type="InterPro" id="IPR055235">
    <property type="entry name" value="ASD1_cat"/>
</dbReference>
<evidence type="ECO:0000313" key="10">
    <source>
        <dbReference type="EMBL" id="MBB4659806.1"/>
    </source>
</evidence>
<protein>
    <recommendedName>
        <fullName evidence="4">non-reducing end alpha-L-arabinofuranosidase</fullName>
        <ecNumber evidence="4">3.2.1.55</ecNumber>
    </recommendedName>
</protein>
<keyword evidence="7 10" id="KW-0326">Glycosidase</keyword>
<dbReference type="SMART" id="SM00813">
    <property type="entry name" value="Alpha-L-AF_C"/>
    <property type="match status" value="1"/>
</dbReference>
<dbReference type="GO" id="GO:0000272">
    <property type="term" value="P:polysaccharide catabolic process"/>
    <property type="evidence" value="ECO:0007669"/>
    <property type="project" value="TreeGrafter"/>
</dbReference>
<dbReference type="Proteomes" id="UP000563524">
    <property type="component" value="Unassembled WGS sequence"/>
</dbReference>
<reference evidence="10 11" key="1">
    <citation type="submission" date="2020-08" db="EMBL/GenBank/DDBJ databases">
        <title>Genomic Encyclopedia of Type Strains, Phase IV (KMG-IV): sequencing the most valuable type-strain genomes for metagenomic binning, comparative biology and taxonomic classification.</title>
        <authorList>
            <person name="Goeker M."/>
        </authorList>
    </citation>
    <scope>NUCLEOTIDE SEQUENCE [LARGE SCALE GENOMIC DNA]</scope>
    <source>
        <strain evidence="10 11">DSM 102850</strain>
    </source>
</reference>
<keyword evidence="11" id="KW-1185">Reference proteome</keyword>
<keyword evidence="5 10" id="KW-0378">Hydrolase</keyword>
<feature type="chain" id="PRO_5032674300" description="non-reducing end alpha-L-arabinofuranosidase" evidence="8">
    <location>
        <begin position="26"/>
        <end position="520"/>
    </location>
</feature>
<feature type="domain" description="Alpha-L-arabinofuranosidase C-terminal" evidence="9">
    <location>
        <begin position="326"/>
        <end position="511"/>
    </location>
</feature>
<keyword evidence="8" id="KW-0732">Signal</keyword>
<evidence type="ECO:0000313" key="11">
    <source>
        <dbReference type="Proteomes" id="UP000563524"/>
    </source>
</evidence>
<evidence type="ECO:0000256" key="6">
    <source>
        <dbReference type="ARBA" id="ARBA00023277"/>
    </source>
</evidence>
<evidence type="ECO:0000256" key="2">
    <source>
        <dbReference type="ARBA" id="ARBA00007186"/>
    </source>
</evidence>
<evidence type="ECO:0000256" key="7">
    <source>
        <dbReference type="ARBA" id="ARBA00023295"/>
    </source>
</evidence>
<accession>A0A840I493</accession>
<feature type="signal peptide" evidence="8">
    <location>
        <begin position="1"/>
        <end position="25"/>
    </location>
</feature>
<dbReference type="GO" id="GO:0046373">
    <property type="term" value="P:L-arabinose metabolic process"/>
    <property type="evidence" value="ECO:0007669"/>
    <property type="project" value="InterPro"/>
</dbReference>
<dbReference type="InterPro" id="IPR010720">
    <property type="entry name" value="Alpha-L-AF_C"/>
</dbReference>
<dbReference type="Gene3D" id="2.60.40.1180">
    <property type="entry name" value="Golgi alpha-mannosidase II"/>
    <property type="match status" value="1"/>
</dbReference>
<gene>
    <name evidence="10" type="ORF">GGQ59_002347</name>
</gene>
<keyword evidence="6" id="KW-0119">Carbohydrate metabolism</keyword>
<evidence type="ECO:0000256" key="4">
    <source>
        <dbReference type="ARBA" id="ARBA00012670"/>
    </source>
</evidence>
<evidence type="ECO:0000256" key="3">
    <source>
        <dbReference type="ARBA" id="ARBA00011165"/>
    </source>
</evidence>
<dbReference type="SUPFAM" id="SSF51445">
    <property type="entry name" value="(Trans)glycosidases"/>
    <property type="match status" value="1"/>
</dbReference>
<comment type="caution">
    <text evidence="10">The sequence shown here is derived from an EMBL/GenBank/DDBJ whole genome shotgun (WGS) entry which is preliminary data.</text>
</comment>
<dbReference type="InterPro" id="IPR013780">
    <property type="entry name" value="Glyco_hydro_b"/>
</dbReference>
<dbReference type="Gene3D" id="3.20.20.80">
    <property type="entry name" value="Glycosidases"/>
    <property type="match status" value="1"/>
</dbReference>
<dbReference type="Pfam" id="PF22848">
    <property type="entry name" value="ASD1_dom"/>
    <property type="match status" value="1"/>
</dbReference>
<dbReference type="GO" id="GO:0046556">
    <property type="term" value="F:alpha-L-arabinofuranosidase activity"/>
    <property type="evidence" value="ECO:0007669"/>
    <property type="project" value="UniProtKB-EC"/>
</dbReference>
<evidence type="ECO:0000259" key="9">
    <source>
        <dbReference type="SMART" id="SM00813"/>
    </source>
</evidence>
<name>A0A840I493_9PROT</name>
<proteinExistence type="inferred from homology"/>
<dbReference type="AlphaFoldDB" id="A0A840I493"/>
<dbReference type="PANTHER" id="PTHR43576:SF2">
    <property type="entry name" value="INTRACELLULAR EXO-ALPHA-L-ARABINOFURANOSIDASE 2"/>
    <property type="match status" value="1"/>
</dbReference>
<dbReference type="EC" id="3.2.1.55" evidence="4"/>
<comment type="subunit">
    <text evidence="3">Homohexamer; trimer of dimers.</text>
</comment>
<evidence type="ECO:0000256" key="8">
    <source>
        <dbReference type="SAM" id="SignalP"/>
    </source>
</evidence>
<evidence type="ECO:0000256" key="1">
    <source>
        <dbReference type="ARBA" id="ARBA00001462"/>
    </source>
</evidence>
<evidence type="ECO:0000256" key="5">
    <source>
        <dbReference type="ARBA" id="ARBA00022801"/>
    </source>
</evidence>
<dbReference type="SUPFAM" id="SSF51011">
    <property type="entry name" value="Glycosyl hydrolase domain"/>
    <property type="match status" value="1"/>
</dbReference>
<comment type="similarity">
    <text evidence="2">Belongs to the glycosyl hydrolase 51 family.</text>
</comment>
<sequence>MVSGKFKAFVLAGAALLGALGTAAAQDTVRVEIDPSSEGPKISRHIFGQFAEHLGTGVYGGVWVGPDSDIPNTRGIRNDVAEALRALQVPNVRWPGGCFADEYHWRDGIGEPADRKKRRNASWAGRIEDNAFGTHEFFDFLDQIGAEAFISANMGSGTVQEAADWLEYLTAEGTSLAEERARNGHPEPYAVAFWGLGNEMWGCGGPLSAQEYLSRMKRFSNFSTNYNEAEPVRQVAVGPDGGGFVDYTETVMSAWAERSWAWDIQGLSLHRYTRGEWPPKIAATGFGEDEYAAVIEETLGMTAFIETNAEIMDRYDPDGQVGIIVDEWGTWYEGDLGTLYQQNTQRDAVLAALNLNIFAKHAERVKGANIAQMVNVLQAMILTDEDRMVLTPTYHVFRMYVPFQDATRLDVRFRPGSYRVGDVRLPRVDAVAARDEDGKLWVALANVDAARPVTMELALGEGAIVSAAGETLRSSAIDAHNTFEQPTSVVPTPAEVTIVDGTARIELAPHAVAVVSVATD</sequence>
<comment type="catalytic activity">
    <reaction evidence="1">
        <text>Hydrolysis of terminal non-reducing alpha-L-arabinofuranoside residues in alpha-L-arabinosides.</text>
        <dbReference type="EC" id="3.2.1.55"/>
    </reaction>
</comment>
<dbReference type="EMBL" id="JACHOB010000005">
    <property type="protein sequence ID" value="MBB4659806.1"/>
    <property type="molecule type" value="Genomic_DNA"/>
</dbReference>
<dbReference type="Pfam" id="PF06964">
    <property type="entry name" value="Alpha-L-AF_C"/>
    <property type="match status" value="1"/>
</dbReference>
<organism evidence="10 11">
    <name type="scientific">Parvularcula dongshanensis</name>
    <dbReference type="NCBI Taxonomy" id="1173995"/>
    <lineage>
        <taxon>Bacteria</taxon>
        <taxon>Pseudomonadati</taxon>
        <taxon>Pseudomonadota</taxon>
        <taxon>Alphaproteobacteria</taxon>
        <taxon>Parvularculales</taxon>
        <taxon>Parvularculaceae</taxon>
        <taxon>Parvularcula</taxon>
    </lineage>
</organism>
<dbReference type="RefSeq" id="WP_183818775.1">
    <property type="nucleotide sequence ID" value="NZ_JACHOB010000005.1"/>
</dbReference>